<accession>E9FSL3</accession>
<name>E9FSL3_DAPPU</name>
<dbReference type="HOGENOM" id="CLU_2500173_0_0_1"/>
<dbReference type="Proteomes" id="UP000000305">
    <property type="component" value="Unassembled WGS sequence"/>
</dbReference>
<sequence length="86" mass="9959">MNRNGAGGRENRDTFDRQQEAKDQGSERKGAQERTRHKSPPPYFARAGLAQHRRDGDESLVIRKEKTCWFDMSNPLWDVKEAGRQT</sequence>
<keyword evidence="3" id="KW-1185">Reference proteome</keyword>
<gene>
    <name evidence="2" type="ORF">DAPPUDRAFT_232881</name>
</gene>
<evidence type="ECO:0000313" key="3">
    <source>
        <dbReference type="Proteomes" id="UP000000305"/>
    </source>
</evidence>
<protein>
    <submittedName>
        <fullName evidence="2">Uncharacterized protein</fullName>
    </submittedName>
</protein>
<evidence type="ECO:0000313" key="2">
    <source>
        <dbReference type="EMBL" id="EFX89807.1"/>
    </source>
</evidence>
<reference evidence="2 3" key="1">
    <citation type="journal article" date="2011" name="Science">
        <title>The ecoresponsive genome of Daphnia pulex.</title>
        <authorList>
            <person name="Colbourne J.K."/>
            <person name="Pfrender M.E."/>
            <person name="Gilbert D."/>
            <person name="Thomas W.K."/>
            <person name="Tucker A."/>
            <person name="Oakley T.H."/>
            <person name="Tokishita S."/>
            <person name="Aerts A."/>
            <person name="Arnold G.J."/>
            <person name="Basu M.K."/>
            <person name="Bauer D.J."/>
            <person name="Caceres C.E."/>
            <person name="Carmel L."/>
            <person name="Casola C."/>
            <person name="Choi J.H."/>
            <person name="Detter J.C."/>
            <person name="Dong Q."/>
            <person name="Dusheyko S."/>
            <person name="Eads B.D."/>
            <person name="Frohlich T."/>
            <person name="Geiler-Samerotte K.A."/>
            <person name="Gerlach D."/>
            <person name="Hatcher P."/>
            <person name="Jogdeo S."/>
            <person name="Krijgsveld J."/>
            <person name="Kriventseva E.V."/>
            <person name="Kultz D."/>
            <person name="Laforsch C."/>
            <person name="Lindquist E."/>
            <person name="Lopez J."/>
            <person name="Manak J.R."/>
            <person name="Muller J."/>
            <person name="Pangilinan J."/>
            <person name="Patwardhan R.P."/>
            <person name="Pitluck S."/>
            <person name="Pritham E.J."/>
            <person name="Rechtsteiner A."/>
            <person name="Rho M."/>
            <person name="Rogozin I.B."/>
            <person name="Sakarya O."/>
            <person name="Salamov A."/>
            <person name="Schaack S."/>
            <person name="Shapiro H."/>
            <person name="Shiga Y."/>
            <person name="Skalitzky C."/>
            <person name="Smith Z."/>
            <person name="Souvorov A."/>
            <person name="Sung W."/>
            <person name="Tang Z."/>
            <person name="Tsuchiya D."/>
            <person name="Tu H."/>
            <person name="Vos H."/>
            <person name="Wang M."/>
            <person name="Wolf Y.I."/>
            <person name="Yamagata H."/>
            <person name="Yamada T."/>
            <person name="Ye Y."/>
            <person name="Shaw J.R."/>
            <person name="Andrews J."/>
            <person name="Crease T.J."/>
            <person name="Tang H."/>
            <person name="Lucas S.M."/>
            <person name="Robertson H.M."/>
            <person name="Bork P."/>
            <person name="Koonin E.V."/>
            <person name="Zdobnov E.M."/>
            <person name="Grigoriev I.V."/>
            <person name="Lynch M."/>
            <person name="Boore J.L."/>
        </authorList>
    </citation>
    <scope>NUCLEOTIDE SEQUENCE [LARGE SCALE GENOMIC DNA]</scope>
</reference>
<dbReference type="AlphaFoldDB" id="E9FSL3"/>
<organism evidence="2 3">
    <name type="scientific">Daphnia pulex</name>
    <name type="common">Water flea</name>
    <dbReference type="NCBI Taxonomy" id="6669"/>
    <lineage>
        <taxon>Eukaryota</taxon>
        <taxon>Metazoa</taxon>
        <taxon>Ecdysozoa</taxon>
        <taxon>Arthropoda</taxon>
        <taxon>Crustacea</taxon>
        <taxon>Branchiopoda</taxon>
        <taxon>Diplostraca</taxon>
        <taxon>Cladocera</taxon>
        <taxon>Anomopoda</taxon>
        <taxon>Daphniidae</taxon>
        <taxon>Daphnia</taxon>
    </lineage>
</organism>
<feature type="compositionally biased region" description="Basic and acidic residues" evidence="1">
    <location>
        <begin position="9"/>
        <end position="34"/>
    </location>
</feature>
<proteinExistence type="predicted"/>
<dbReference type="InParanoid" id="E9FSL3"/>
<dbReference type="KEGG" id="dpx:DAPPUDRAFT_232881"/>
<dbReference type="EMBL" id="GL732524">
    <property type="protein sequence ID" value="EFX89807.1"/>
    <property type="molecule type" value="Genomic_DNA"/>
</dbReference>
<feature type="region of interest" description="Disordered" evidence="1">
    <location>
        <begin position="1"/>
        <end position="58"/>
    </location>
</feature>
<evidence type="ECO:0000256" key="1">
    <source>
        <dbReference type="SAM" id="MobiDB-lite"/>
    </source>
</evidence>